<protein>
    <submittedName>
        <fullName evidence="2">Uncharacterized protein</fullName>
    </submittedName>
</protein>
<accession>A0AAU9KCI2</accession>
<proteinExistence type="predicted"/>
<dbReference type="SUPFAM" id="SSF117281">
    <property type="entry name" value="Kelch motif"/>
    <property type="match status" value="1"/>
</dbReference>
<dbReference type="Gene3D" id="2.120.10.80">
    <property type="entry name" value="Kelch-type beta propeller"/>
    <property type="match status" value="1"/>
</dbReference>
<gene>
    <name evidence="2" type="ORF">BSTOLATCC_MIC64199</name>
</gene>
<reference evidence="2" key="1">
    <citation type="submission" date="2021-09" db="EMBL/GenBank/DDBJ databases">
        <authorList>
            <consortium name="AG Swart"/>
            <person name="Singh M."/>
            <person name="Singh A."/>
            <person name="Seah K."/>
            <person name="Emmerich C."/>
        </authorList>
    </citation>
    <scope>NUCLEOTIDE SEQUENCE</scope>
    <source>
        <strain evidence="2">ATCC30299</strain>
    </source>
</reference>
<dbReference type="EMBL" id="CAJZBQ010000062">
    <property type="protein sequence ID" value="CAG9335736.1"/>
    <property type="molecule type" value="Genomic_DNA"/>
</dbReference>
<sequence>MEMAENKWIEIAVKTAELEKWRIEKDVKVLSKSLEFLKSRYYRLQMCHNPIRKPILLAEIESGIEEYNKDLVAEKLYCSQHKQNAEEIKKELEGSYRIDAKLLEKIENLIESYRRVLDEIENFKEKSEDLNQKLESHTEPPTESPNFDTNLLYYFKKNSKIINKIDLTTQEKKEIPLNLPEAINSTISICHIPGNKLFCFGNAGRKSRYPKITFSLDSSLAIKYHANIYKSISASGSIYHENHVYSFGGSKYGERSVENSYKYSIKDDVWFKLPPMPQPADHCSCTAMEQYILVIGNDQIHPFLYDTELKSFSTLDLDLNTDFVYVTFTRGRKSYILESDGPAYESGIMDIFSWNKMNISVNFKDNAISYIAFSGDIISFATECKFIYRFNLGERKFWEIKTKNI</sequence>
<dbReference type="Proteomes" id="UP001162131">
    <property type="component" value="Unassembled WGS sequence"/>
</dbReference>
<comment type="caution">
    <text evidence="2">The sequence shown here is derived from an EMBL/GenBank/DDBJ whole genome shotgun (WGS) entry which is preliminary data.</text>
</comment>
<evidence type="ECO:0000313" key="2">
    <source>
        <dbReference type="EMBL" id="CAG9335736.1"/>
    </source>
</evidence>
<organism evidence="2 3">
    <name type="scientific">Blepharisma stoltei</name>
    <dbReference type="NCBI Taxonomy" id="1481888"/>
    <lineage>
        <taxon>Eukaryota</taxon>
        <taxon>Sar</taxon>
        <taxon>Alveolata</taxon>
        <taxon>Ciliophora</taxon>
        <taxon>Postciliodesmatophora</taxon>
        <taxon>Heterotrichea</taxon>
        <taxon>Heterotrichida</taxon>
        <taxon>Blepharismidae</taxon>
        <taxon>Blepharisma</taxon>
    </lineage>
</organism>
<keyword evidence="1" id="KW-0175">Coiled coil</keyword>
<dbReference type="InterPro" id="IPR015915">
    <property type="entry name" value="Kelch-typ_b-propeller"/>
</dbReference>
<evidence type="ECO:0000256" key="1">
    <source>
        <dbReference type="SAM" id="Coils"/>
    </source>
</evidence>
<evidence type="ECO:0000313" key="3">
    <source>
        <dbReference type="Proteomes" id="UP001162131"/>
    </source>
</evidence>
<dbReference type="AlphaFoldDB" id="A0AAU9KCI2"/>
<keyword evidence="3" id="KW-1185">Reference proteome</keyword>
<feature type="coiled-coil region" evidence="1">
    <location>
        <begin position="103"/>
        <end position="137"/>
    </location>
</feature>
<name>A0AAU9KCI2_9CILI</name>